<dbReference type="GeneID" id="82853535"/>
<protein>
    <submittedName>
        <fullName evidence="1">Uncharacterized protein</fullName>
    </submittedName>
</protein>
<dbReference type="EMBL" id="JARRTL010000019">
    <property type="protein sequence ID" value="MEC0486637.1"/>
    <property type="molecule type" value="Genomic_DNA"/>
</dbReference>
<reference evidence="1" key="2">
    <citation type="submission" date="2015-10" db="EMBL/GenBank/DDBJ databases">
        <authorList>
            <person name="Dunlap C."/>
        </authorList>
    </citation>
    <scope>NUCLEOTIDE SEQUENCE</scope>
    <source>
        <strain evidence="1">GO-13</strain>
    </source>
</reference>
<reference evidence="1 4" key="1">
    <citation type="journal article" date="2015" name="Int. J. Syst. Evol. Microbiol.">
        <title>Bacillus glycinifermentans sp. nov., isolated from fermented soybean paste.</title>
        <authorList>
            <person name="Kim S.J."/>
            <person name="Dunlap C.A."/>
            <person name="Kwon S.W."/>
            <person name="Rooney A.P."/>
        </authorList>
    </citation>
    <scope>NUCLEOTIDE SEQUENCE [LARGE SCALE GENOMIC DNA]</scope>
    <source>
        <strain evidence="1 4">GO-13</strain>
    </source>
</reference>
<dbReference type="Proteomes" id="UP000036168">
    <property type="component" value="Unassembled WGS sequence"/>
</dbReference>
<evidence type="ECO:0000313" key="3">
    <source>
        <dbReference type="EMBL" id="QAT65680.1"/>
    </source>
</evidence>
<proteinExistence type="predicted"/>
<dbReference type="OrthoDB" id="2454083at2"/>
<evidence type="ECO:0000313" key="5">
    <source>
        <dbReference type="Proteomes" id="UP000288675"/>
    </source>
</evidence>
<dbReference type="AlphaFoldDB" id="A0A0T6BNA1"/>
<organism evidence="1 4">
    <name type="scientific">Bacillus glycinifermentans</name>
    <dbReference type="NCBI Taxonomy" id="1664069"/>
    <lineage>
        <taxon>Bacteria</taxon>
        <taxon>Bacillati</taxon>
        <taxon>Bacillota</taxon>
        <taxon>Bacilli</taxon>
        <taxon>Bacillales</taxon>
        <taxon>Bacillaceae</taxon>
        <taxon>Bacillus</taxon>
    </lineage>
</organism>
<accession>A0A0T6BNA1</accession>
<evidence type="ECO:0000313" key="1">
    <source>
        <dbReference type="EMBL" id="KRT93004.1"/>
    </source>
</evidence>
<keyword evidence="6" id="KW-1185">Reference proteome</keyword>
<dbReference type="Proteomes" id="UP000288675">
    <property type="component" value="Chromosome"/>
</dbReference>
<reference evidence="2 6" key="4">
    <citation type="submission" date="2023-03" db="EMBL/GenBank/DDBJ databases">
        <title>Agriculturally important microbes genome sequencing.</title>
        <authorList>
            <person name="Dunlap C."/>
        </authorList>
    </citation>
    <scope>NUCLEOTIDE SEQUENCE [LARGE SCALE GENOMIC DNA]</scope>
    <source>
        <strain evidence="2 6">CBP-3203</strain>
    </source>
</reference>
<dbReference type="Proteomes" id="UP001341297">
    <property type="component" value="Unassembled WGS sequence"/>
</dbReference>
<reference evidence="3 5" key="3">
    <citation type="submission" date="2019-01" db="EMBL/GenBank/DDBJ databases">
        <title>Genome sequence of Bacillus glycinifermentans SRCM103574.</title>
        <authorList>
            <person name="Kong H.-J."/>
            <person name="Jeong S.-Y."/>
            <person name="Jeong D.-Y."/>
        </authorList>
    </citation>
    <scope>NUCLEOTIDE SEQUENCE [LARGE SCALE GENOMIC DNA]</scope>
    <source>
        <strain evidence="3 5">SRCM103574</strain>
    </source>
</reference>
<sequence length="91" mass="10911">MENETELFHSYLTLWKNRTVHGDRKRALDQAIDDELNDLRTHPRLRKTRFEKYAQAVQRIISSPLEADIKLELIARHTERLQLLTNKESRE</sequence>
<gene>
    <name evidence="1" type="ORF">AB447_220980</name>
    <name evidence="3" type="ORF">EQZ20_12740</name>
    <name evidence="2" type="ORF">P8828_17800</name>
</gene>
<dbReference type="EMBL" id="CP035232">
    <property type="protein sequence ID" value="QAT65680.1"/>
    <property type="molecule type" value="Genomic_DNA"/>
</dbReference>
<dbReference type="STRING" id="1664069.BGLY_2520"/>
<dbReference type="RefSeq" id="WP_046129564.1">
    <property type="nucleotide sequence ID" value="NZ_CP023481.1"/>
</dbReference>
<dbReference type="KEGG" id="bgy:BGLY_2520"/>
<evidence type="ECO:0000313" key="2">
    <source>
        <dbReference type="EMBL" id="MEC0486637.1"/>
    </source>
</evidence>
<evidence type="ECO:0000313" key="4">
    <source>
        <dbReference type="Proteomes" id="UP000036168"/>
    </source>
</evidence>
<dbReference type="PATRIC" id="fig|1664069.6.peg.2704"/>
<dbReference type="EMBL" id="LECW02000024">
    <property type="protein sequence ID" value="KRT93004.1"/>
    <property type="molecule type" value="Genomic_DNA"/>
</dbReference>
<name>A0A0T6BNA1_9BACI</name>
<evidence type="ECO:0000313" key="6">
    <source>
        <dbReference type="Proteomes" id="UP001341297"/>
    </source>
</evidence>